<organism evidence="2">
    <name type="scientific">viral metagenome</name>
    <dbReference type="NCBI Taxonomy" id="1070528"/>
    <lineage>
        <taxon>unclassified sequences</taxon>
        <taxon>metagenomes</taxon>
        <taxon>organismal metagenomes</taxon>
    </lineage>
</organism>
<protein>
    <submittedName>
        <fullName evidence="2">Uncharacterized protein</fullName>
    </submittedName>
</protein>
<dbReference type="AlphaFoldDB" id="A0A6M3X5V2"/>
<feature type="region of interest" description="Disordered" evidence="1">
    <location>
        <begin position="104"/>
        <end position="142"/>
    </location>
</feature>
<evidence type="ECO:0000313" key="2">
    <source>
        <dbReference type="EMBL" id="QJH93111.1"/>
    </source>
</evidence>
<feature type="compositionally biased region" description="Basic residues" evidence="1">
    <location>
        <begin position="122"/>
        <end position="142"/>
    </location>
</feature>
<sequence length="142" mass="16465">MGFWNFVTDKVEKEQEKRKIKLLRTGLELALYRLGCYVSSQPKEVRMNNYITAYRKLFDIAPAEIESHEHTIYNLCKDLLEKPNSKKARGNSFPDDLVASVAGYGGHEVHPRDVPTPEPRSPRRTQRKPGRPKGSKNKRWKK</sequence>
<proteinExistence type="predicted"/>
<evidence type="ECO:0000256" key="1">
    <source>
        <dbReference type="SAM" id="MobiDB-lite"/>
    </source>
</evidence>
<dbReference type="EMBL" id="MT143947">
    <property type="protein sequence ID" value="QJH93111.1"/>
    <property type="molecule type" value="Genomic_DNA"/>
</dbReference>
<accession>A0A6M3X5V2</accession>
<reference evidence="2" key="1">
    <citation type="submission" date="2020-03" db="EMBL/GenBank/DDBJ databases">
        <title>The deep terrestrial virosphere.</title>
        <authorList>
            <person name="Holmfeldt K."/>
            <person name="Nilsson E."/>
            <person name="Simone D."/>
            <person name="Lopez-Fernandez M."/>
            <person name="Wu X."/>
            <person name="de Brujin I."/>
            <person name="Lundin D."/>
            <person name="Andersson A."/>
            <person name="Bertilsson S."/>
            <person name="Dopson M."/>
        </authorList>
    </citation>
    <scope>NUCLEOTIDE SEQUENCE</scope>
    <source>
        <strain evidence="2">MM171B02771</strain>
    </source>
</reference>
<name>A0A6M3X5V2_9ZZZZ</name>
<gene>
    <name evidence="2" type="ORF">MM171B02771_0002</name>
</gene>